<feature type="transmembrane region" description="Helical" evidence="5">
    <location>
        <begin position="162"/>
        <end position="182"/>
    </location>
</feature>
<comment type="subcellular location">
    <subcellularLocation>
        <location evidence="1">Cell membrane</location>
        <topology evidence="1">Multi-pass membrane protein</topology>
    </subcellularLocation>
</comment>
<evidence type="ECO:0000256" key="4">
    <source>
        <dbReference type="ARBA" id="ARBA00023136"/>
    </source>
</evidence>
<evidence type="ECO:0000256" key="5">
    <source>
        <dbReference type="SAM" id="Phobius"/>
    </source>
</evidence>
<name>A0ABW5GE87_9PSEU</name>
<feature type="transmembrane region" description="Helical" evidence="5">
    <location>
        <begin position="248"/>
        <end position="269"/>
    </location>
</feature>
<feature type="transmembrane region" description="Helical" evidence="5">
    <location>
        <begin position="95"/>
        <end position="119"/>
    </location>
</feature>
<feature type="transmembrane region" description="Helical" evidence="5">
    <location>
        <begin position="53"/>
        <end position="75"/>
    </location>
</feature>
<proteinExistence type="predicted"/>
<dbReference type="PANTHER" id="PTHR23508:SF10">
    <property type="entry name" value="CARBOXYLIC ACID TRANSPORTER PROTEIN HOMOLOG"/>
    <property type="match status" value="1"/>
</dbReference>
<keyword evidence="3 5" id="KW-1133">Transmembrane helix</keyword>
<evidence type="ECO:0000256" key="2">
    <source>
        <dbReference type="ARBA" id="ARBA00022692"/>
    </source>
</evidence>
<dbReference type="Proteomes" id="UP001597419">
    <property type="component" value="Unassembled WGS sequence"/>
</dbReference>
<dbReference type="RefSeq" id="WP_345403280.1">
    <property type="nucleotide sequence ID" value="NZ_BAABHG010000014.1"/>
</dbReference>
<dbReference type="Gene3D" id="1.20.1250.20">
    <property type="entry name" value="MFS general substrate transporter like domains"/>
    <property type="match status" value="2"/>
</dbReference>
<keyword evidence="2 5" id="KW-0812">Transmembrane</keyword>
<protein>
    <submittedName>
        <fullName evidence="7">MFS transporter</fullName>
    </submittedName>
</protein>
<dbReference type="InterPro" id="IPR036259">
    <property type="entry name" value="MFS_trans_sf"/>
</dbReference>
<reference evidence="8" key="1">
    <citation type="journal article" date="2019" name="Int. J. Syst. Evol. Microbiol.">
        <title>The Global Catalogue of Microorganisms (GCM) 10K type strain sequencing project: providing services to taxonomists for standard genome sequencing and annotation.</title>
        <authorList>
            <consortium name="The Broad Institute Genomics Platform"/>
            <consortium name="The Broad Institute Genome Sequencing Center for Infectious Disease"/>
            <person name="Wu L."/>
            <person name="Ma J."/>
        </authorList>
    </citation>
    <scope>NUCLEOTIDE SEQUENCE [LARGE SCALE GENOMIC DNA]</scope>
    <source>
        <strain evidence="8">CGMCC 4.7643</strain>
    </source>
</reference>
<feature type="transmembrane region" description="Helical" evidence="5">
    <location>
        <begin position="12"/>
        <end position="33"/>
    </location>
</feature>
<evidence type="ECO:0000313" key="8">
    <source>
        <dbReference type="Proteomes" id="UP001597419"/>
    </source>
</evidence>
<comment type="caution">
    <text evidence="7">The sequence shown here is derived from an EMBL/GenBank/DDBJ whole genome shotgun (WGS) entry which is preliminary data.</text>
</comment>
<accession>A0ABW5GE87</accession>
<feature type="transmembrane region" description="Helical" evidence="5">
    <location>
        <begin position="300"/>
        <end position="321"/>
    </location>
</feature>
<evidence type="ECO:0000313" key="7">
    <source>
        <dbReference type="EMBL" id="MFD2459846.1"/>
    </source>
</evidence>
<keyword evidence="4 5" id="KW-0472">Membrane</keyword>
<feature type="transmembrane region" description="Helical" evidence="5">
    <location>
        <begin position="333"/>
        <end position="353"/>
    </location>
</feature>
<gene>
    <name evidence="7" type="ORF">ACFSYJ_14620</name>
</gene>
<evidence type="ECO:0000256" key="3">
    <source>
        <dbReference type="ARBA" id="ARBA00022989"/>
    </source>
</evidence>
<feature type="transmembrane region" description="Helical" evidence="5">
    <location>
        <begin position="188"/>
        <end position="207"/>
    </location>
</feature>
<feature type="transmembrane region" description="Helical" evidence="5">
    <location>
        <begin position="429"/>
        <end position="446"/>
    </location>
</feature>
<dbReference type="InterPro" id="IPR011701">
    <property type="entry name" value="MFS"/>
</dbReference>
<feature type="transmembrane region" description="Helical" evidence="5">
    <location>
        <begin position="125"/>
        <end position="150"/>
    </location>
</feature>
<feature type="transmembrane region" description="Helical" evidence="5">
    <location>
        <begin position="396"/>
        <end position="417"/>
    </location>
</feature>
<dbReference type="Pfam" id="PF07690">
    <property type="entry name" value="MFS_1"/>
    <property type="match status" value="1"/>
</dbReference>
<feature type="transmembrane region" description="Helical" evidence="5">
    <location>
        <begin position="219"/>
        <end position="242"/>
    </location>
</feature>
<dbReference type="SUPFAM" id="SSF103473">
    <property type="entry name" value="MFS general substrate transporter"/>
    <property type="match status" value="1"/>
</dbReference>
<feature type="domain" description="Major facilitator superfamily (MFS) profile" evidence="6">
    <location>
        <begin position="96"/>
        <end position="475"/>
    </location>
</feature>
<keyword evidence="8" id="KW-1185">Reference proteome</keyword>
<organism evidence="7 8">
    <name type="scientific">Amycolatopsis samaneae</name>
    <dbReference type="NCBI Taxonomy" id="664691"/>
    <lineage>
        <taxon>Bacteria</taxon>
        <taxon>Bacillati</taxon>
        <taxon>Actinomycetota</taxon>
        <taxon>Actinomycetes</taxon>
        <taxon>Pseudonocardiales</taxon>
        <taxon>Pseudonocardiaceae</taxon>
        <taxon>Amycolatopsis</taxon>
    </lineage>
</organism>
<sequence>MTRRTGGPAGLLTGAGVVLVVVCSVVGFVRAFLPGMDMGMGMDMGPRLHGMPLVDMPEMFLAGAGILVVLTGVLLRGPRRAPVAVERAGFRGRGVVAFVATAALTIDISKTSTLGFVIPGMRVEYGIGASTAALLAVGGLSGTATGALVFSRLADQIGRRGSYLLATLGFTATSMCGCMPSFGGNVTMCFLMGIAVGGLAPMLITILTDLFPGGRRGPVVAGLSMVATALGYLIASGSALWLEPTFGWRILWLIGAPIGLLLTLVTVLVPERAPRAATVPAETGGAPEPAGSAFTTRLQWLYAGIVGLLTFGLTTWVPTLARAGGLTLTTANTLLTVVALAMVPCALLLILAYRRFGPIPLAVRLAVCTALVLLALTVSGLTSAVTWLSAAVLATALFAVNTMAAIFLPIAADLAAAGRRGRTTGTVSFFNRIGGLLGPLVLALVVSSVSDVLVAVAVLALLCGAIAWYTGYRHRAALRATPPGEHHDPAVRSPS</sequence>
<feature type="transmembrane region" description="Helical" evidence="5">
    <location>
        <begin position="452"/>
        <end position="470"/>
    </location>
</feature>
<dbReference type="PROSITE" id="PS50850">
    <property type="entry name" value="MFS"/>
    <property type="match status" value="1"/>
</dbReference>
<dbReference type="EMBL" id="JBHUKU010000007">
    <property type="protein sequence ID" value="MFD2459846.1"/>
    <property type="molecule type" value="Genomic_DNA"/>
</dbReference>
<evidence type="ECO:0000256" key="1">
    <source>
        <dbReference type="ARBA" id="ARBA00004651"/>
    </source>
</evidence>
<dbReference type="PANTHER" id="PTHR23508">
    <property type="entry name" value="CARBOXYLIC ACID TRANSPORTER PROTEIN HOMOLOG"/>
    <property type="match status" value="1"/>
</dbReference>
<evidence type="ECO:0000259" key="6">
    <source>
        <dbReference type="PROSITE" id="PS50850"/>
    </source>
</evidence>
<feature type="transmembrane region" description="Helical" evidence="5">
    <location>
        <begin position="365"/>
        <end position="390"/>
    </location>
</feature>
<dbReference type="InterPro" id="IPR020846">
    <property type="entry name" value="MFS_dom"/>
</dbReference>